<evidence type="ECO:0000313" key="2">
    <source>
        <dbReference type="Proteomes" id="UP000327000"/>
    </source>
</evidence>
<dbReference type="RefSeq" id="WP_152262716.1">
    <property type="nucleotide sequence ID" value="NZ_VOKX01000009.1"/>
</dbReference>
<dbReference type="AlphaFoldDB" id="A0A5N5WEP1"/>
<dbReference type="Proteomes" id="UP000327000">
    <property type="component" value="Unassembled WGS sequence"/>
</dbReference>
<reference evidence="1 2" key="1">
    <citation type="journal article" date="2019" name="Microb. Cell Fact.">
        <title>Exploring novel herbicidin analogues by transcriptional regulator overexpression and MS/MS molecular networking.</title>
        <authorList>
            <person name="Shi Y."/>
            <person name="Gu R."/>
            <person name="Li Y."/>
            <person name="Wang X."/>
            <person name="Ren W."/>
            <person name="Li X."/>
            <person name="Wang L."/>
            <person name="Xie Y."/>
            <person name="Hong B."/>
        </authorList>
    </citation>
    <scope>NUCLEOTIDE SEQUENCE [LARGE SCALE GENOMIC DNA]</scope>
    <source>
        <strain evidence="1 2">US-43</strain>
    </source>
</reference>
<name>A0A5N5WEP1_STRMB</name>
<evidence type="ECO:0008006" key="3">
    <source>
        <dbReference type="Google" id="ProtNLM"/>
    </source>
</evidence>
<protein>
    <recommendedName>
        <fullName evidence="3">Ribbon-helix-helix protein, CopG family</fullName>
    </recommendedName>
</protein>
<comment type="caution">
    <text evidence="1">The sequence shown here is derived from an EMBL/GenBank/DDBJ whole genome shotgun (WGS) entry which is preliminary data.</text>
</comment>
<sequence>MVSRARDTHTTNRVVRIDDEDWAAYEQACRAKGLNRSADIRMHIKKEVAAWRRQYPDEAAALAIALKGSKEAADETDG</sequence>
<evidence type="ECO:0000313" key="1">
    <source>
        <dbReference type="EMBL" id="KAB7850177.1"/>
    </source>
</evidence>
<keyword evidence="2" id="KW-1185">Reference proteome</keyword>
<dbReference type="EMBL" id="VOKX01000009">
    <property type="protein sequence ID" value="KAB7850177.1"/>
    <property type="molecule type" value="Genomic_DNA"/>
</dbReference>
<dbReference type="OrthoDB" id="4313330at2"/>
<accession>A0A5N5WEP1</accession>
<organism evidence="1 2">
    <name type="scientific">Streptomyces mobaraensis</name>
    <name type="common">Streptoverticillium mobaraense</name>
    <dbReference type="NCBI Taxonomy" id="35621"/>
    <lineage>
        <taxon>Bacteria</taxon>
        <taxon>Bacillati</taxon>
        <taxon>Actinomycetota</taxon>
        <taxon>Actinomycetes</taxon>
        <taxon>Kitasatosporales</taxon>
        <taxon>Streptomycetaceae</taxon>
        <taxon>Streptomyces</taxon>
    </lineage>
</organism>
<proteinExistence type="predicted"/>
<gene>
    <name evidence="1" type="ORF">FRZ00_06150</name>
</gene>